<dbReference type="Gene3D" id="2.20.70.10">
    <property type="match status" value="1"/>
</dbReference>
<feature type="domain" description="WW" evidence="5">
    <location>
        <begin position="220"/>
        <end position="260"/>
    </location>
</feature>
<dbReference type="PROSITE" id="PS50001">
    <property type="entry name" value="SH2"/>
    <property type="match status" value="1"/>
</dbReference>
<evidence type="ECO:0000313" key="6">
    <source>
        <dbReference type="Proteomes" id="UP000515135"/>
    </source>
</evidence>
<dbReference type="GO" id="GO:0005737">
    <property type="term" value="C:cytoplasm"/>
    <property type="evidence" value="ECO:0007669"/>
    <property type="project" value="TreeGrafter"/>
</dbReference>
<feature type="region of interest" description="Disordered" evidence="3">
    <location>
        <begin position="137"/>
        <end position="207"/>
    </location>
</feature>
<dbReference type="SUPFAM" id="SSF51045">
    <property type="entry name" value="WW domain"/>
    <property type="match status" value="1"/>
</dbReference>
<dbReference type="GO" id="GO:0035591">
    <property type="term" value="F:signaling adaptor activity"/>
    <property type="evidence" value="ECO:0007669"/>
    <property type="project" value="TreeGrafter"/>
</dbReference>
<proteinExistence type="predicted"/>
<dbReference type="PRINTS" id="PR00401">
    <property type="entry name" value="SH2DOMAIN"/>
</dbReference>
<dbReference type="CDD" id="cd00201">
    <property type="entry name" value="WW"/>
    <property type="match status" value="1"/>
</dbReference>
<dbReference type="InterPro" id="IPR000980">
    <property type="entry name" value="SH2"/>
</dbReference>
<protein>
    <submittedName>
        <fullName evidence="7">GRB2-related adapter protein 2-like isoform X2</fullName>
    </submittedName>
</protein>
<dbReference type="PANTHER" id="PTHR19969">
    <property type="entry name" value="SH2-SH3 ADAPTOR PROTEIN-RELATED"/>
    <property type="match status" value="1"/>
</dbReference>
<reference evidence="7" key="1">
    <citation type="submission" date="2025-08" db="UniProtKB">
        <authorList>
            <consortium name="RefSeq"/>
        </authorList>
    </citation>
    <scope>IDENTIFICATION</scope>
    <source>
        <tissue evidence="7">Gonad</tissue>
    </source>
</reference>
<dbReference type="RefSeq" id="XP_019633871.1">
    <property type="nucleotide sequence ID" value="XM_019778312.1"/>
</dbReference>
<evidence type="ECO:0000256" key="3">
    <source>
        <dbReference type="SAM" id="MobiDB-lite"/>
    </source>
</evidence>
<dbReference type="SUPFAM" id="SSF55550">
    <property type="entry name" value="SH2 domain"/>
    <property type="match status" value="1"/>
</dbReference>
<feature type="region of interest" description="Disordered" evidence="3">
    <location>
        <begin position="259"/>
        <end position="291"/>
    </location>
</feature>
<name>A0A6P4ZW60_BRABE</name>
<feature type="compositionally biased region" description="Basic and acidic residues" evidence="3">
    <location>
        <begin position="137"/>
        <end position="150"/>
    </location>
</feature>
<dbReference type="CDD" id="cd00173">
    <property type="entry name" value="SH2"/>
    <property type="match status" value="1"/>
</dbReference>
<evidence type="ECO:0000256" key="2">
    <source>
        <dbReference type="PROSITE-ProRule" id="PRU00191"/>
    </source>
</evidence>
<keyword evidence="1 2" id="KW-0727">SH2 domain</keyword>
<keyword evidence="6" id="KW-1185">Reference proteome</keyword>
<evidence type="ECO:0000313" key="7">
    <source>
        <dbReference type="RefSeq" id="XP_019633871.1"/>
    </source>
</evidence>
<dbReference type="GeneID" id="109477231"/>
<sequence>MAGKQKSACSPDQHDQLSGEEISRLPQYHPHLQKHMVKEVMSPFARQPGSYLIRRSQSLQGAYTVSVMHTDLHLYHIPILQQDRTYGVTPDQVFPSMAAMLDYYSHHDIPGSNVKHIRLRNPICQHPVQAARQERELDFSAERKPSERYVSRPLAGVKGSPLQQKQQGLPSRPQKPPTDDMFADHHDVPHDAKPRQPSTLMSQDEDVDGACSCGIPHQMAHLPHGWEVHRVHHKEDASNFGKLFFHNRTTEETSWTLPSSVSSQLTEESRRNLDHLESKGGEFFENSENVD</sequence>
<evidence type="ECO:0000259" key="5">
    <source>
        <dbReference type="PROSITE" id="PS50020"/>
    </source>
</evidence>
<dbReference type="PROSITE" id="PS50020">
    <property type="entry name" value="WW_DOMAIN_2"/>
    <property type="match status" value="1"/>
</dbReference>
<evidence type="ECO:0000256" key="1">
    <source>
        <dbReference type="ARBA" id="ARBA00022999"/>
    </source>
</evidence>
<feature type="domain" description="SH2" evidence="4">
    <location>
        <begin position="27"/>
        <end position="123"/>
    </location>
</feature>
<feature type="compositionally biased region" description="Basic and acidic residues" evidence="3">
    <location>
        <begin position="267"/>
        <end position="282"/>
    </location>
</feature>
<dbReference type="GO" id="GO:0030971">
    <property type="term" value="F:receptor tyrosine kinase binding"/>
    <property type="evidence" value="ECO:0007669"/>
    <property type="project" value="TreeGrafter"/>
</dbReference>
<dbReference type="GO" id="GO:0007167">
    <property type="term" value="P:enzyme-linked receptor protein signaling pathway"/>
    <property type="evidence" value="ECO:0007669"/>
    <property type="project" value="TreeGrafter"/>
</dbReference>
<dbReference type="InterPro" id="IPR036860">
    <property type="entry name" value="SH2_dom_sf"/>
</dbReference>
<dbReference type="Pfam" id="PF00017">
    <property type="entry name" value="SH2"/>
    <property type="match status" value="1"/>
</dbReference>
<dbReference type="GO" id="GO:0016477">
    <property type="term" value="P:cell migration"/>
    <property type="evidence" value="ECO:0007669"/>
    <property type="project" value="TreeGrafter"/>
</dbReference>
<dbReference type="InterPro" id="IPR036020">
    <property type="entry name" value="WW_dom_sf"/>
</dbReference>
<dbReference type="PANTHER" id="PTHR19969:SF5">
    <property type="entry name" value="CRK-LIKE PROTEIN"/>
    <property type="match status" value="1"/>
</dbReference>
<feature type="compositionally biased region" description="Basic and acidic residues" evidence="3">
    <location>
        <begin position="182"/>
        <end position="194"/>
    </location>
</feature>
<dbReference type="AlphaFoldDB" id="A0A6P4ZW60"/>
<dbReference type="SMART" id="SM00252">
    <property type="entry name" value="SH2"/>
    <property type="match status" value="1"/>
</dbReference>
<dbReference type="InterPro" id="IPR051184">
    <property type="entry name" value="Tyrosine-phos_adapter"/>
</dbReference>
<evidence type="ECO:0000259" key="4">
    <source>
        <dbReference type="PROSITE" id="PS50001"/>
    </source>
</evidence>
<organism evidence="6 7">
    <name type="scientific">Branchiostoma belcheri</name>
    <name type="common">Amphioxus</name>
    <dbReference type="NCBI Taxonomy" id="7741"/>
    <lineage>
        <taxon>Eukaryota</taxon>
        <taxon>Metazoa</taxon>
        <taxon>Chordata</taxon>
        <taxon>Cephalochordata</taxon>
        <taxon>Leptocardii</taxon>
        <taxon>Amphioxiformes</taxon>
        <taxon>Branchiostomatidae</taxon>
        <taxon>Branchiostoma</taxon>
    </lineage>
</organism>
<gene>
    <name evidence="7" type="primary">LOC109477231</name>
</gene>
<dbReference type="OrthoDB" id="10053436at2759"/>
<accession>A0A6P4ZW60</accession>
<dbReference type="Proteomes" id="UP000515135">
    <property type="component" value="Unplaced"/>
</dbReference>
<dbReference type="Gene3D" id="3.30.505.10">
    <property type="entry name" value="SH2 domain"/>
    <property type="match status" value="1"/>
</dbReference>
<dbReference type="InterPro" id="IPR001202">
    <property type="entry name" value="WW_dom"/>
</dbReference>